<feature type="region of interest" description="Disordered" evidence="6">
    <location>
        <begin position="40"/>
        <end position="102"/>
    </location>
</feature>
<gene>
    <name evidence="8" type="ordered locus">GTNG_3239</name>
</gene>
<feature type="compositionally biased region" description="Polar residues" evidence="6">
    <location>
        <begin position="59"/>
        <end position="95"/>
    </location>
</feature>
<evidence type="ECO:0000259" key="7">
    <source>
        <dbReference type="Pfam" id="PF00933"/>
    </source>
</evidence>
<dbReference type="Gene3D" id="3.20.20.300">
    <property type="entry name" value="Glycoside hydrolase, family 3, N-terminal domain"/>
    <property type="match status" value="1"/>
</dbReference>
<feature type="domain" description="Glycoside hydrolase family 3 N-terminal" evidence="7">
    <location>
        <begin position="116"/>
        <end position="434"/>
    </location>
</feature>
<accession>A4ITC8</accession>
<dbReference type="eggNOG" id="COG1472">
    <property type="taxonomic scope" value="Bacteria"/>
</dbReference>
<evidence type="ECO:0000313" key="9">
    <source>
        <dbReference type="Proteomes" id="UP000001578"/>
    </source>
</evidence>
<dbReference type="Proteomes" id="UP000001578">
    <property type="component" value="Chromosome"/>
</dbReference>
<dbReference type="Pfam" id="PF00933">
    <property type="entry name" value="Glyco_hydro_3"/>
    <property type="match status" value="1"/>
</dbReference>
<dbReference type="EMBL" id="CP000557">
    <property type="protein sequence ID" value="ABO68582.1"/>
    <property type="molecule type" value="Genomic_DNA"/>
</dbReference>
<dbReference type="GO" id="GO:0004563">
    <property type="term" value="F:beta-N-acetylhexosaminidase activity"/>
    <property type="evidence" value="ECO:0007669"/>
    <property type="project" value="UniProtKB-EC"/>
</dbReference>
<dbReference type="PANTHER" id="PTHR30480:SF13">
    <property type="entry name" value="BETA-HEXOSAMINIDASE"/>
    <property type="match status" value="1"/>
</dbReference>
<dbReference type="GO" id="GO:0005975">
    <property type="term" value="P:carbohydrate metabolic process"/>
    <property type="evidence" value="ECO:0007669"/>
    <property type="project" value="InterPro"/>
</dbReference>
<dbReference type="HOGENOM" id="CLU_008392_0_3_9"/>
<dbReference type="SUPFAM" id="SSF51445">
    <property type="entry name" value="(Trans)glycosidases"/>
    <property type="match status" value="1"/>
</dbReference>
<comment type="catalytic activity">
    <reaction evidence="1">
        <text>Hydrolysis of terminal non-reducing N-acetyl-D-hexosamine residues in N-acetyl-beta-D-hexosaminides.</text>
        <dbReference type="EC" id="3.2.1.52"/>
    </reaction>
</comment>
<dbReference type="PRINTS" id="PR00133">
    <property type="entry name" value="GLHYDRLASE3"/>
</dbReference>
<dbReference type="GO" id="GO:0009254">
    <property type="term" value="P:peptidoglycan turnover"/>
    <property type="evidence" value="ECO:0007669"/>
    <property type="project" value="TreeGrafter"/>
</dbReference>
<evidence type="ECO:0000256" key="4">
    <source>
        <dbReference type="ARBA" id="ARBA00022801"/>
    </source>
</evidence>
<keyword evidence="5" id="KW-0326">Glycosidase</keyword>
<dbReference type="InterPro" id="IPR050226">
    <property type="entry name" value="NagZ_Beta-hexosaminidase"/>
</dbReference>
<protein>
    <recommendedName>
        <fullName evidence="3">beta-N-acetylhexosaminidase</fullName>
        <ecNumber evidence="3">3.2.1.52</ecNumber>
    </recommendedName>
</protein>
<dbReference type="InterPro" id="IPR001764">
    <property type="entry name" value="Glyco_hydro_3_N"/>
</dbReference>
<dbReference type="PANTHER" id="PTHR30480">
    <property type="entry name" value="BETA-HEXOSAMINIDASE-RELATED"/>
    <property type="match status" value="1"/>
</dbReference>
<evidence type="ECO:0000256" key="3">
    <source>
        <dbReference type="ARBA" id="ARBA00012663"/>
    </source>
</evidence>
<organism evidence="8 9">
    <name type="scientific">Geobacillus thermodenitrificans (strain NG80-2)</name>
    <dbReference type="NCBI Taxonomy" id="420246"/>
    <lineage>
        <taxon>Bacteria</taxon>
        <taxon>Bacillati</taxon>
        <taxon>Bacillota</taxon>
        <taxon>Bacilli</taxon>
        <taxon>Bacillales</taxon>
        <taxon>Anoxybacillaceae</taxon>
        <taxon>Geobacillus</taxon>
    </lineage>
</organism>
<evidence type="ECO:0000256" key="6">
    <source>
        <dbReference type="SAM" id="MobiDB-lite"/>
    </source>
</evidence>
<dbReference type="KEGG" id="gtn:GTNG_3239"/>
<dbReference type="InterPro" id="IPR036962">
    <property type="entry name" value="Glyco_hydro_3_N_sf"/>
</dbReference>
<keyword evidence="4" id="KW-0378">Hydrolase</keyword>
<evidence type="ECO:0000256" key="1">
    <source>
        <dbReference type="ARBA" id="ARBA00001231"/>
    </source>
</evidence>
<evidence type="ECO:0000256" key="2">
    <source>
        <dbReference type="ARBA" id="ARBA00005336"/>
    </source>
</evidence>
<comment type="similarity">
    <text evidence="2">Belongs to the glycosyl hydrolase 3 family.</text>
</comment>
<evidence type="ECO:0000313" key="8">
    <source>
        <dbReference type="EMBL" id="ABO68582.1"/>
    </source>
</evidence>
<name>A4ITC8_GEOTN</name>
<dbReference type="InterPro" id="IPR017853">
    <property type="entry name" value="GH"/>
</dbReference>
<reference evidence="8 9" key="1">
    <citation type="journal article" date="2007" name="Proc. Natl. Acad. Sci. U.S.A.">
        <title>Genome and proteome of long-chain alkane degrading Geobacillus thermodenitrificans NG80-2 isolated from a deep-subsurface oil reservoir.</title>
        <authorList>
            <person name="Feng L."/>
            <person name="Wang W."/>
            <person name="Cheng J."/>
            <person name="Ren Y."/>
            <person name="Zhao G."/>
            <person name="Gao C."/>
            <person name="Tang Y."/>
            <person name="Liu X."/>
            <person name="Han W."/>
            <person name="Peng X."/>
            <person name="Liu R."/>
            <person name="Wang L."/>
        </authorList>
    </citation>
    <scope>NUCLEOTIDE SEQUENCE [LARGE SCALE GENOMIC DNA]</scope>
    <source>
        <strain evidence="8 9">NG80-2</strain>
    </source>
</reference>
<dbReference type="CAZy" id="GH3">
    <property type="family name" value="Glycoside Hydrolase Family 3"/>
</dbReference>
<dbReference type="AlphaFoldDB" id="A4ITC8"/>
<dbReference type="EC" id="3.2.1.52" evidence="3"/>
<sequence>MKHSRSSRRKAKKRISWASILVVSLLSVALCLSTYALVSREQSDSKTVPPSSSSEKRNSGNSQQPQANEPTEQNDQQSQTNENNGNDEPQQTSITFFEPSSDRNKKIERLMKTMSLREKIGQLVIVGFPSTEPDENVKQMIRQYHVGGAILYDRNMKTPEQVATLTNDLQRGALESRFKIPLVFSIDQEGGKIVRMRQYVSPIPSQQQLGQSKDDAKVYQIAHRTGTELAAMGIQINFAPVLDLSATDSRSFGEDPVLTGRLGQQVVTGLTDAGVTAVLKHFPGNGRSQVDPHHDSSSVEAGMEDLENKDILPFRQIITNINHDRFFVMVTHIKYPVYDKEHPASLSSAIIQQLLREKLGYEGIVVTDDLEMGAVSKYFTYRELGYRAIAAGADLLLVCHTFDHQKEVIDGIWDAVQTGKLSEERINESVRKILAYKLSQFPSIENVYVDPTKAKQVVGN</sequence>
<proteinExistence type="inferred from homology"/>
<evidence type="ECO:0000256" key="5">
    <source>
        <dbReference type="ARBA" id="ARBA00023295"/>
    </source>
</evidence>